<proteinExistence type="predicted"/>
<evidence type="ECO:0000256" key="2">
    <source>
        <dbReference type="ARBA" id="ARBA00022475"/>
    </source>
</evidence>
<feature type="transmembrane region" description="Helical" evidence="6">
    <location>
        <begin position="226"/>
        <end position="245"/>
    </location>
</feature>
<dbReference type="PANTHER" id="PTHR35007:SF3">
    <property type="entry name" value="POSSIBLE CONSERVED ALANINE RICH MEMBRANE PROTEIN"/>
    <property type="match status" value="1"/>
</dbReference>
<dbReference type="InterPro" id="IPR018076">
    <property type="entry name" value="T2SS_GspF_dom"/>
</dbReference>
<sequence>MTGLLLWVLSGLAVAGGAVGVVAGTVGTDAPQGPSLLLRLRARTGHADLDARMRRRTRLAIGSVAGLGVWLGTGVFVAGVLVLLAFIGVPWLLAPTKGAAVRIAKLEALGDWTMRLSNVLRLGRGLDEALQISRKGVPDAIAGDVGDLVDRLQVGWRSTEALRAFGDALDDVTADKIVAALILSASDRGPGLAQALEDLAESVHEEVAKRRAIEADRAKPRTTVRWMTIITLGVAGAGFLVPGYTHPYGTLLGQLVLALLAAGFVAVMVWMRQLADHRPIPRFLIADPRSRVARPVPAAAATGAVPGAVAAGEAL</sequence>
<keyword evidence="2" id="KW-1003">Cell membrane</keyword>
<name>A0A7R6QE97_9ACTN</name>
<evidence type="ECO:0000313" key="9">
    <source>
        <dbReference type="Proteomes" id="UP000595703"/>
    </source>
</evidence>
<geneLocation type="plasmid" evidence="8 9">
    <name>pRVR1</name>
</geneLocation>
<gene>
    <name evidence="8" type="ORF">RVR_P134</name>
</gene>
<dbReference type="AlphaFoldDB" id="A0A7R6QE97"/>
<evidence type="ECO:0000256" key="1">
    <source>
        <dbReference type="ARBA" id="ARBA00004651"/>
    </source>
</evidence>
<keyword evidence="4 6" id="KW-1133">Transmembrane helix</keyword>
<dbReference type="Gene3D" id="1.20.81.30">
    <property type="entry name" value="Type II secretion system (T2SS), domain F"/>
    <property type="match status" value="1"/>
</dbReference>
<dbReference type="EMBL" id="AP018366">
    <property type="protein sequence ID" value="BBG20661.1"/>
    <property type="molecule type" value="Genomic_DNA"/>
</dbReference>
<keyword evidence="3 6" id="KW-0812">Transmembrane</keyword>
<evidence type="ECO:0000259" key="7">
    <source>
        <dbReference type="Pfam" id="PF00482"/>
    </source>
</evidence>
<dbReference type="PANTHER" id="PTHR35007">
    <property type="entry name" value="INTEGRAL MEMBRANE PROTEIN-RELATED"/>
    <property type="match status" value="1"/>
</dbReference>
<organism evidence="8 9">
    <name type="scientific">Actinacidiphila reveromycinica</name>
    <dbReference type="NCBI Taxonomy" id="659352"/>
    <lineage>
        <taxon>Bacteria</taxon>
        <taxon>Bacillati</taxon>
        <taxon>Actinomycetota</taxon>
        <taxon>Actinomycetes</taxon>
        <taxon>Kitasatosporales</taxon>
        <taxon>Streptomycetaceae</taxon>
        <taxon>Actinacidiphila</taxon>
    </lineage>
</organism>
<feature type="domain" description="Type II secretion system protein GspF" evidence="7">
    <location>
        <begin position="113"/>
        <end position="236"/>
    </location>
</feature>
<keyword evidence="5 6" id="KW-0472">Membrane</keyword>
<reference evidence="8 9" key="1">
    <citation type="journal article" date="2020" name="Sci. Rep.">
        <title>beta-carboline chemical signals induce reveromycin production through a LuxR family regulator in Streptomyces sp. SN-593.</title>
        <authorList>
            <person name="Panthee S."/>
            <person name="Kito N."/>
            <person name="Hayashi T."/>
            <person name="Shimizu T."/>
            <person name="Ishikawa J."/>
            <person name="Hamamoto H."/>
            <person name="Osada H."/>
            <person name="Takahashi S."/>
        </authorList>
    </citation>
    <scope>NUCLEOTIDE SEQUENCE [LARGE SCALE GENOMIC DNA]</scope>
    <source>
        <strain evidence="8 9">SN-593</strain>
        <plasmid evidence="8 9">pRVR1</plasmid>
    </source>
</reference>
<dbReference type="Pfam" id="PF00482">
    <property type="entry name" value="T2SSF"/>
    <property type="match status" value="1"/>
</dbReference>
<dbReference type="RefSeq" id="WP_202239786.1">
    <property type="nucleotide sequence ID" value="NZ_AP018366.1"/>
</dbReference>
<evidence type="ECO:0000256" key="3">
    <source>
        <dbReference type="ARBA" id="ARBA00022692"/>
    </source>
</evidence>
<comment type="subcellular location">
    <subcellularLocation>
        <location evidence="1">Cell membrane</location>
        <topology evidence="1">Multi-pass membrane protein</topology>
    </subcellularLocation>
</comment>
<dbReference type="GO" id="GO:0005886">
    <property type="term" value="C:plasma membrane"/>
    <property type="evidence" value="ECO:0007669"/>
    <property type="project" value="UniProtKB-SubCell"/>
</dbReference>
<evidence type="ECO:0000256" key="4">
    <source>
        <dbReference type="ARBA" id="ARBA00022989"/>
    </source>
</evidence>
<evidence type="ECO:0000313" key="8">
    <source>
        <dbReference type="EMBL" id="BBG20661.1"/>
    </source>
</evidence>
<evidence type="ECO:0000256" key="5">
    <source>
        <dbReference type="ARBA" id="ARBA00023136"/>
    </source>
</evidence>
<protein>
    <submittedName>
        <fullName evidence="8">Putative integral membrane protein</fullName>
    </submittedName>
</protein>
<evidence type="ECO:0000256" key="6">
    <source>
        <dbReference type="SAM" id="Phobius"/>
    </source>
</evidence>
<keyword evidence="9" id="KW-1185">Reference proteome</keyword>
<feature type="transmembrane region" description="Helical" evidence="6">
    <location>
        <begin position="67"/>
        <end position="93"/>
    </location>
</feature>
<dbReference type="Proteomes" id="UP000595703">
    <property type="component" value="Plasmid pRVR1"/>
</dbReference>
<feature type="transmembrane region" description="Helical" evidence="6">
    <location>
        <begin position="251"/>
        <end position="271"/>
    </location>
</feature>
<keyword evidence="8" id="KW-0614">Plasmid</keyword>
<dbReference type="InterPro" id="IPR042094">
    <property type="entry name" value="T2SS_GspF_sf"/>
</dbReference>
<accession>A0A7R6QE97</accession>
<dbReference type="KEGG" id="arev:RVR_P134"/>